<dbReference type="GeneID" id="97240407"/>
<sequence>MVPTSHLLMLTSDPTVAWALASAISAEEAAKVLGDASEAKGFKFDWRSLIPRLRRRSEDTEIDDAALEGVAGGVAVNSAYMPLGGGWMISGN</sequence>
<protein>
    <submittedName>
        <fullName evidence="1">Uncharacterized protein</fullName>
    </submittedName>
</protein>
<accession>A0A162JKE2</accession>
<dbReference type="Proteomes" id="UP000075787">
    <property type="component" value="Unassembled WGS sequence"/>
</dbReference>
<evidence type="ECO:0000313" key="2">
    <source>
        <dbReference type="Proteomes" id="UP000075787"/>
    </source>
</evidence>
<comment type="caution">
    <text evidence="1">The sequence shown here is derived from an EMBL/GenBank/DDBJ whole genome shotgun (WGS) entry which is preliminary data.</text>
</comment>
<dbReference type="AlphaFoldDB" id="A0A162JKE2"/>
<gene>
    <name evidence="1" type="ORF">AUP44_17670</name>
</gene>
<evidence type="ECO:0000313" key="1">
    <source>
        <dbReference type="EMBL" id="KYO49375.1"/>
    </source>
</evidence>
<reference evidence="1 2" key="1">
    <citation type="submission" date="2015-12" db="EMBL/GenBank/DDBJ databases">
        <title>Genome sequence of Tistrella mobilis MCCC 1A02139.</title>
        <authorList>
            <person name="Lu L."/>
            <person name="Lai Q."/>
            <person name="Shao Z."/>
            <person name="Qian P."/>
        </authorList>
    </citation>
    <scope>NUCLEOTIDE SEQUENCE [LARGE SCALE GENOMIC DNA]</scope>
    <source>
        <strain evidence="1 2">MCCC 1A02139</strain>
    </source>
</reference>
<dbReference type="RefSeq" id="WP_062770298.1">
    <property type="nucleotide sequence ID" value="NZ_CP121045.1"/>
</dbReference>
<name>A0A162JKE2_9PROT</name>
<organism evidence="1 2">
    <name type="scientific">Tistrella mobilis</name>
    <dbReference type="NCBI Taxonomy" id="171437"/>
    <lineage>
        <taxon>Bacteria</taxon>
        <taxon>Pseudomonadati</taxon>
        <taxon>Pseudomonadota</taxon>
        <taxon>Alphaproteobacteria</taxon>
        <taxon>Geminicoccales</taxon>
        <taxon>Geminicoccaceae</taxon>
        <taxon>Tistrella</taxon>
    </lineage>
</organism>
<proteinExistence type="predicted"/>
<dbReference type="EMBL" id="LPZR01000228">
    <property type="protein sequence ID" value="KYO49375.1"/>
    <property type="molecule type" value="Genomic_DNA"/>
</dbReference>